<organism evidence="1 2">
    <name type="scientific">Parasponia andersonii</name>
    <name type="common">Sponia andersonii</name>
    <dbReference type="NCBI Taxonomy" id="3476"/>
    <lineage>
        <taxon>Eukaryota</taxon>
        <taxon>Viridiplantae</taxon>
        <taxon>Streptophyta</taxon>
        <taxon>Embryophyta</taxon>
        <taxon>Tracheophyta</taxon>
        <taxon>Spermatophyta</taxon>
        <taxon>Magnoliopsida</taxon>
        <taxon>eudicotyledons</taxon>
        <taxon>Gunneridae</taxon>
        <taxon>Pentapetalae</taxon>
        <taxon>rosids</taxon>
        <taxon>fabids</taxon>
        <taxon>Rosales</taxon>
        <taxon>Cannabaceae</taxon>
        <taxon>Parasponia</taxon>
    </lineage>
</organism>
<evidence type="ECO:0000313" key="2">
    <source>
        <dbReference type="Proteomes" id="UP000237105"/>
    </source>
</evidence>
<gene>
    <name evidence="1" type="ORF">PanWU01x14_360370</name>
</gene>
<evidence type="ECO:0000313" key="1">
    <source>
        <dbReference type="EMBL" id="PON32545.1"/>
    </source>
</evidence>
<dbReference type="AlphaFoldDB" id="A0A2P5A7M0"/>
<comment type="caution">
    <text evidence="1">The sequence shown here is derived from an EMBL/GenBank/DDBJ whole genome shotgun (WGS) entry which is preliminary data.</text>
</comment>
<protein>
    <submittedName>
        <fullName evidence="1">Uncharacterized protein</fullName>
    </submittedName>
</protein>
<accession>A0A2P5A7M0</accession>
<dbReference type="EMBL" id="JXTB01000805">
    <property type="protein sequence ID" value="PON32545.1"/>
    <property type="molecule type" value="Genomic_DNA"/>
</dbReference>
<dbReference type="OrthoDB" id="449487at2759"/>
<reference evidence="2" key="1">
    <citation type="submission" date="2016-06" db="EMBL/GenBank/DDBJ databases">
        <title>Parallel loss of symbiosis genes in relatives of nitrogen-fixing non-legume Parasponia.</title>
        <authorList>
            <person name="Van Velzen R."/>
            <person name="Holmer R."/>
            <person name="Bu F."/>
            <person name="Rutten L."/>
            <person name="Van Zeijl A."/>
            <person name="Liu W."/>
            <person name="Santuari L."/>
            <person name="Cao Q."/>
            <person name="Sharma T."/>
            <person name="Shen D."/>
            <person name="Roswanjaya Y."/>
            <person name="Wardhani T."/>
            <person name="Kalhor M.S."/>
            <person name="Jansen J."/>
            <person name="Van den Hoogen J."/>
            <person name="Gungor B."/>
            <person name="Hartog M."/>
            <person name="Hontelez J."/>
            <person name="Verver J."/>
            <person name="Yang W.-C."/>
            <person name="Schijlen E."/>
            <person name="Repin R."/>
            <person name="Schilthuizen M."/>
            <person name="Schranz E."/>
            <person name="Heidstra R."/>
            <person name="Miyata K."/>
            <person name="Fedorova E."/>
            <person name="Kohlen W."/>
            <person name="Bisseling T."/>
            <person name="Smit S."/>
            <person name="Geurts R."/>
        </authorList>
    </citation>
    <scope>NUCLEOTIDE SEQUENCE [LARGE SCALE GENOMIC DNA]</scope>
    <source>
        <strain evidence="2">cv. WU1-14</strain>
    </source>
</reference>
<dbReference type="Proteomes" id="UP000237105">
    <property type="component" value="Unassembled WGS sequence"/>
</dbReference>
<keyword evidence="2" id="KW-1185">Reference proteome</keyword>
<name>A0A2P5A7M0_PARAD</name>
<sequence>MAFTGDDLLIHRCGRTAFQVGVRKNRTSPCIHRQGSQCRK</sequence>
<proteinExistence type="predicted"/>